<comment type="catalytic activity">
    <reaction evidence="5">
        <text>a tetracycline + NADPH + O2 + H(+) = an 11a-hydroxytetracycline + NADP(+) + H2O</text>
        <dbReference type="Rhea" id="RHEA:61444"/>
        <dbReference type="ChEBI" id="CHEBI:15377"/>
        <dbReference type="ChEBI" id="CHEBI:15378"/>
        <dbReference type="ChEBI" id="CHEBI:15379"/>
        <dbReference type="ChEBI" id="CHEBI:57783"/>
        <dbReference type="ChEBI" id="CHEBI:58349"/>
        <dbReference type="ChEBI" id="CHEBI:144644"/>
        <dbReference type="ChEBI" id="CHEBI:144645"/>
    </reaction>
</comment>
<evidence type="ECO:0000256" key="3">
    <source>
        <dbReference type="ARBA" id="ARBA00023002"/>
    </source>
</evidence>
<dbReference type="Gene3D" id="3.50.50.60">
    <property type="entry name" value="FAD/NAD(P)-binding domain"/>
    <property type="match status" value="1"/>
</dbReference>
<evidence type="ECO:0000313" key="8">
    <source>
        <dbReference type="Proteomes" id="UP001499987"/>
    </source>
</evidence>
<dbReference type="PRINTS" id="PR00420">
    <property type="entry name" value="RNGMNOXGNASE"/>
</dbReference>
<evidence type="ECO:0000259" key="6">
    <source>
        <dbReference type="Pfam" id="PF01494"/>
    </source>
</evidence>
<keyword evidence="5" id="KW-0963">Cytoplasm</keyword>
<feature type="binding site" evidence="5">
    <location>
        <position position="45"/>
    </location>
    <ligand>
        <name>NADPH</name>
        <dbReference type="ChEBI" id="CHEBI:57783"/>
    </ligand>
</feature>
<dbReference type="EMBL" id="BAAALD010000040">
    <property type="protein sequence ID" value="GAA1093828.1"/>
    <property type="molecule type" value="Genomic_DNA"/>
</dbReference>
<comment type="subunit">
    <text evidence="5">Monomer.</text>
</comment>
<keyword evidence="3 5" id="KW-0560">Oxidoreductase</keyword>
<comment type="caution">
    <text evidence="7">The sequence shown here is derived from an EMBL/GenBank/DDBJ whole genome shotgun (WGS) entry which is preliminary data.</text>
</comment>
<organism evidence="7 8">
    <name type="scientific">Kitasatospora arboriphila</name>
    <dbReference type="NCBI Taxonomy" id="258052"/>
    <lineage>
        <taxon>Bacteria</taxon>
        <taxon>Bacillati</taxon>
        <taxon>Actinomycetota</taxon>
        <taxon>Actinomycetes</taxon>
        <taxon>Kitasatosporales</taxon>
        <taxon>Streptomycetaceae</taxon>
        <taxon>Kitasatospora</taxon>
    </lineage>
</organism>
<keyword evidence="2 5" id="KW-0274">FAD</keyword>
<feature type="binding site" evidence="5">
    <location>
        <position position="110"/>
    </location>
    <ligand>
        <name>FAD</name>
        <dbReference type="ChEBI" id="CHEBI:57692"/>
    </ligand>
</feature>
<comment type="similarity">
    <text evidence="5">Belongs to the aromatic-ring hydroxylase family. TetX subfamily.</text>
</comment>
<dbReference type="InterPro" id="IPR043683">
    <property type="entry name" value="TetX_monooxygenase"/>
</dbReference>
<accession>A0ABN1TMA9</accession>
<keyword evidence="4 5" id="KW-0503">Monooxygenase</keyword>
<dbReference type="SUPFAM" id="SSF51905">
    <property type="entry name" value="FAD/NAD(P)-binding domain"/>
    <property type="match status" value="1"/>
</dbReference>
<evidence type="ECO:0000256" key="4">
    <source>
        <dbReference type="ARBA" id="ARBA00023033"/>
    </source>
</evidence>
<dbReference type="PANTHER" id="PTHR46972">
    <property type="entry name" value="MONOOXYGENASE ASQM-RELATED"/>
    <property type="match status" value="1"/>
</dbReference>
<evidence type="ECO:0000256" key="5">
    <source>
        <dbReference type="HAMAP-Rule" id="MF_00845"/>
    </source>
</evidence>
<reference evidence="7 8" key="1">
    <citation type="journal article" date="2019" name="Int. J. Syst. Evol. Microbiol.">
        <title>The Global Catalogue of Microorganisms (GCM) 10K type strain sequencing project: providing services to taxonomists for standard genome sequencing and annotation.</title>
        <authorList>
            <consortium name="The Broad Institute Genomics Platform"/>
            <consortium name="The Broad Institute Genome Sequencing Center for Infectious Disease"/>
            <person name="Wu L."/>
            <person name="Ma J."/>
        </authorList>
    </citation>
    <scope>NUCLEOTIDE SEQUENCE [LARGE SCALE GENOMIC DNA]</scope>
    <source>
        <strain evidence="7 8">JCM 13002</strain>
    </source>
</reference>
<keyword evidence="8" id="KW-1185">Reference proteome</keyword>
<feature type="binding site" evidence="5">
    <location>
        <position position="52"/>
    </location>
    <ligand>
        <name>FAD</name>
        <dbReference type="ChEBI" id="CHEBI:57692"/>
    </ligand>
</feature>
<dbReference type="Pfam" id="PF01494">
    <property type="entry name" value="FAD_binding_3"/>
    <property type="match status" value="2"/>
</dbReference>
<dbReference type="PANTHER" id="PTHR46972:SF1">
    <property type="entry name" value="FAD DEPENDENT OXIDOREDUCTASE DOMAIN-CONTAINING PROTEIN"/>
    <property type="match status" value="1"/>
</dbReference>
<comment type="cofactor">
    <cofactor evidence="5">
        <name>FAD</name>
        <dbReference type="ChEBI" id="CHEBI:57692"/>
    </cofactor>
</comment>
<dbReference type="RefSeq" id="WP_344625171.1">
    <property type="nucleotide sequence ID" value="NZ_BAAALD010000040.1"/>
</dbReference>
<sequence>METDTRSPRIAVVGAGPGGLTLARILHLHGIGAVVHERDRDRTARAQGGTLDLHRESGQRALREAGLEAAFLRAARREGQDLRLLDHTGTLLLQEDTPDDAPMDRPEIDRADLRDLLLDSLPAGTVRWGRTFRHATRRPEGGRRLHFEGGATDDCDLLVGADGAHSRARPLVTAARPAHLGSNTVESGISAADRSHPELSALVGRGNYWALGPGRSLAAQRQGGGRIRVFLSFHTPEDWLATCGVPFADRDAARHALTGLFADWAPQFRALIEACDEPFVPRPLTALPVGLTWPSVPGVTLLGDAAHLMPPVGLGANTAMLDAAELAREIAAAPDDPAGAVRRYETAMFERSAVAARESERITAMLMSEDGAARLVRFFRPDGEGTADA</sequence>
<keyword evidence="1 5" id="KW-0285">Flavoprotein</keyword>
<keyword evidence="5" id="KW-0547">Nucleotide-binding</keyword>
<comment type="function">
    <text evidence="5">An FAD-requiring monooxygenase active on some tetracycline antibiotic derivatives, which leads to their inactivation. Hydroxylates carbon 11a of tetracycline and some analogs.</text>
</comment>
<protein>
    <recommendedName>
        <fullName evidence="5">Flavin-dependent monooxygenase</fullName>
    </recommendedName>
    <alternativeName>
        <fullName evidence="5">TetX monooxygenase</fullName>
        <shortName evidence="5">TetX</shortName>
        <ecNumber evidence="5">1.14.13.-</ecNumber>
    </alternativeName>
</protein>
<gene>
    <name evidence="7" type="ORF">GCM10009663_41730</name>
</gene>
<dbReference type="InterPro" id="IPR002938">
    <property type="entry name" value="FAD-bd"/>
</dbReference>
<evidence type="ECO:0000256" key="2">
    <source>
        <dbReference type="ARBA" id="ARBA00022827"/>
    </source>
</evidence>
<comment type="subcellular location">
    <subcellularLocation>
        <location evidence="5">Cytoplasm</location>
    </subcellularLocation>
</comment>
<feature type="domain" description="FAD-binding" evidence="6">
    <location>
        <begin position="10"/>
        <end position="182"/>
    </location>
</feature>
<feature type="binding site" evidence="5">
    <location>
        <position position="304"/>
    </location>
    <ligand>
        <name>FAD</name>
        <dbReference type="ChEBI" id="CHEBI:57692"/>
    </ligand>
</feature>
<evidence type="ECO:0000256" key="1">
    <source>
        <dbReference type="ARBA" id="ARBA00022630"/>
    </source>
</evidence>
<dbReference type="EC" id="1.14.13.-" evidence="5"/>
<name>A0ABN1TMA9_9ACTN</name>
<evidence type="ECO:0000313" key="7">
    <source>
        <dbReference type="EMBL" id="GAA1093828.1"/>
    </source>
</evidence>
<feature type="domain" description="FAD-binding" evidence="6">
    <location>
        <begin position="299"/>
        <end position="357"/>
    </location>
</feature>
<dbReference type="InterPro" id="IPR036188">
    <property type="entry name" value="FAD/NAD-bd_sf"/>
</dbReference>
<proteinExistence type="inferred from homology"/>
<comment type="domain">
    <text evidence="5">Consists of an N-terminal FAD-binding domain with a Rossman fold and a C-terminal substrate-binding domain.</text>
</comment>
<dbReference type="HAMAP" id="MF_00845">
    <property type="entry name" value="TetX_monooxygenase"/>
    <property type="match status" value="1"/>
</dbReference>
<keyword evidence="5" id="KW-0521">NADP</keyword>
<dbReference type="Proteomes" id="UP001499987">
    <property type="component" value="Unassembled WGS sequence"/>
</dbReference>